<accession>A0A0B1RVG5</accession>
<proteinExistence type="predicted"/>
<name>A0A0B1RVG5_OESDE</name>
<evidence type="ECO:0000313" key="2">
    <source>
        <dbReference type="Proteomes" id="UP000053660"/>
    </source>
</evidence>
<organism evidence="1 2">
    <name type="scientific">Oesophagostomum dentatum</name>
    <name type="common">Nodular worm</name>
    <dbReference type="NCBI Taxonomy" id="61180"/>
    <lineage>
        <taxon>Eukaryota</taxon>
        <taxon>Metazoa</taxon>
        <taxon>Ecdysozoa</taxon>
        <taxon>Nematoda</taxon>
        <taxon>Chromadorea</taxon>
        <taxon>Rhabditida</taxon>
        <taxon>Rhabditina</taxon>
        <taxon>Rhabditomorpha</taxon>
        <taxon>Strongyloidea</taxon>
        <taxon>Strongylidae</taxon>
        <taxon>Oesophagostomum</taxon>
    </lineage>
</organism>
<dbReference type="Proteomes" id="UP000053660">
    <property type="component" value="Unassembled WGS sequence"/>
</dbReference>
<reference evidence="1 2" key="1">
    <citation type="submission" date="2014-03" db="EMBL/GenBank/DDBJ databases">
        <title>Draft genome of the hookworm Oesophagostomum dentatum.</title>
        <authorList>
            <person name="Mitreva M."/>
        </authorList>
    </citation>
    <scope>NUCLEOTIDE SEQUENCE [LARGE SCALE GENOMIC DNA]</scope>
    <source>
        <strain evidence="1 2">OD-Hann</strain>
    </source>
</reference>
<evidence type="ECO:0000313" key="1">
    <source>
        <dbReference type="EMBL" id="KHJ76659.1"/>
    </source>
</evidence>
<dbReference type="EMBL" id="KN611536">
    <property type="protein sequence ID" value="KHJ76659.1"/>
    <property type="molecule type" value="Genomic_DNA"/>
</dbReference>
<dbReference type="AlphaFoldDB" id="A0A0B1RVG5"/>
<gene>
    <name evidence="1" type="ORF">OESDEN_23721</name>
</gene>
<protein>
    <submittedName>
        <fullName evidence="1">Uncharacterized protein</fullName>
    </submittedName>
</protein>
<keyword evidence="2" id="KW-1185">Reference proteome</keyword>
<sequence>MYYLKGLHKPLLLPKTLLYKHHRKPANYQHKIAVYFLELHTKQRKSGRSLGVVFLSL</sequence>